<protein>
    <submittedName>
        <fullName evidence="1">Uncharacterized protein</fullName>
    </submittedName>
</protein>
<geneLocation type="plasmid" evidence="1">
    <name>p1-AD2</name>
</geneLocation>
<organism evidence="1">
    <name type="scientific">Roseomonas mucosa</name>
    <dbReference type="NCBI Taxonomy" id="207340"/>
    <lineage>
        <taxon>Bacteria</taxon>
        <taxon>Pseudomonadati</taxon>
        <taxon>Pseudomonadota</taxon>
        <taxon>Alphaproteobacteria</taxon>
        <taxon>Acetobacterales</taxon>
        <taxon>Roseomonadaceae</taxon>
        <taxon>Roseomonas</taxon>
    </lineage>
</organism>
<reference evidence="1" key="1">
    <citation type="submission" date="2017-12" db="EMBL/GenBank/DDBJ databases">
        <authorList>
            <person name="Martens C."/>
            <person name="Dahlstrom E."/>
            <person name="Barbian K."/>
            <person name="Sykora L."/>
            <person name="Ricklefs S."/>
            <person name="Bruno D."/>
            <person name="Anzick I."/>
            <person name="Myles I."/>
            <person name="Datta S.K."/>
        </authorList>
    </citation>
    <scope>NUCLEOTIDE SEQUENCE</scope>
    <source>
        <strain evidence="1">AD2</strain>
        <plasmid evidence="1">p1-AD2</plasmid>
    </source>
</reference>
<evidence type="ECO:0000313" key="1">
    <source>
        <dbReference type="EMBL" id="AWV20700.1"/>
    </source>
</evidence>
<dbReference type="EMBL" id="CP025188">
    <property type="protein sequence ID" value="AWV20700.1"/>
    <property type="molecule type" value="Genomic_DNA"/>
</dbReference>
<name>A0A4Y1MSR0_9PROT</name>
<sequence length="75" mass="8660">MFWYAEFQFAKVDIRRRTMASVGCPERHCCREDQEAGDQHAGRRKLEDGVGILPHHDIPLCPMLASARYRAECLL</sequence>
<gene>
    <name evidence="1" type="ORF">RADP37_04758</name>
</gene>
<accession>A0A4Y1MSR0</accession>
<dbReference type="AlphaFoldDB" id="A0A4Y1MSR0"/>
<proteinExistence type="predicted"/>
<keyword evidence="1" id="KW-0614">Plasmid</keyword>